<proteinExistence type="predicted"/>
<dbReference type="NCBIfam" id="NF003195">
    <property type="entry name" value="PRK04165.1"/>
    <property type="match status" value="1"/>
</dbReference>
<reference evidence="2" key="1">
    <citation type="journal article" date="2014" name="Front. Microbiol.">
        <title>High frequency of phylogenetically diverse reductive dehalogenase-homologous genes in deep subseafloor sedimentary metagenomes.</title>
        <authorList>
            <person name="Kawai M."/>
            <person name="Futagami T."/>
            <person name="Toyoda A."/>
            <person name="Takaki Y."/>
            <person name="Nishi S."/>
            <person name="Hori S."/>
            <person name="Arai W."/>
            <person name="Tsubouchi T."/>
            <person name="Morono Y."/>
            <person name="Uchiyama I."/>
            <person name="Ito T."/>
            <person name="Fujiyama A."/>
            <person name="Inagaki F."/>
            <person name="Takami H."/>
        </authorList>
    </citation>
    <scope>NUCLEOTIDE SEQUENCE</scope>
    <source>
        <strain evidence="2">Expedition CK06-06</strain>
    </source>
</reference>
<dbReference type="PANTHER" id="PTHR36214">
    <property type="match status" value="1"/>
</dbReference>
<dbReference type="PANTHER" id="PTHR36214:SF3">
    <property type="entry name" value="ACETYL-COA DECARBONYLASE_SYNTHASE COMPLEX SUBUNIT GAMMA"/>
    <property type="match status" value="1"/>
</dbReference>
<gene>
    <name evidence="2" type="ORF">S01H1_13446</name>
</gene>
<dbReference type="EMBL" id="BARS01006938">
    <property type="protein sequence ID" value="GAF75911.1"/>
    <property type="molecule type" value="Genomic_DNA"/>
</dbReference>
<sequence length="365" mass="39172">FRHDEKFHHKPGIAVLVDDTDELQLKADRIKALSFERVGEVIAVDVVAVNCASGDSGKLKDAATTMSGALGLPLVLIAENAAQLADAAKALADARPLLWERGGPSGELIQLAAETKLPIVVEGDIEKCAADTQTAKGAGVAEMVLCPGEVDPLQALEFLTFTRRAALRANQRPLGYPVLVRAGAEQPEQQSLEACHYVCKYAGVVLLSVDSPEYVLPVLTMRQSIYIDPQKPVQVESKLYEVGEPDDKSPLLVTTNFSLTFYSVLGEVEASRVPARVLAVDTEGTSVLTAWAADKFGPEQIKKTMQATGALEKVDETHRRPVIPGLVAVISGELEEELGCSVIVGPKEASAIPSFLKNQWRNLIG</sequence>
<dbReference type="AlphaFoldDB" id="X0SLB0"/>
<dbReference type="InterPro" id="IPR051069">
    <property type="entry name" value="ACDS_complex_subunit"/>
</dbReference>
<accession>X0SLB0</accession>
<dbReference type="InterPro" id="IPR011005">
    <property type="entry name" value="Dihydropteroate_synth-like_sf"/>
</dbReference>
<dbReference type="InterPro" id="IPR016041">
    <property type="entry name" value="Ac-CoA_synth_d_su_TIM-brl"/>
</dbReference>
<comment type="caution">
    <text evidence="2">The sequence shown here is derived from an EMBL/GenBank/DDBJ whole genome shotgun (WGS) entry which is preliminary data.</text>
</comment>
<dbReference type="Gene3D" id="3.40.50.11600">
    <property type="match status" value="1"/>
</dbReference>
<dbReference type="Pfam" id="PF03599">
    <property type="entry name" value="CdhD"/>
    <property type="match status" value="1"/>
</dbReference>
<name>X0SLB0_9ZZZZ</name>
<evidence type="ECO:0000313" key="2">
    <source>
        <dbReference type="EMBL" id="GAF75911.1"/>
    </source>
</evidence>
<feature type="non-terminal residue" evidence="2">
    <location>
        <position position="1"/>
    </location>
</feature>
<organism evidence="2">
    <name type="scientific">marine sediment metagenome</name>
    <dbReference type="NCBI Taxonomy" id="412755"/>
    <lineage>
        <taxon>unclassified sequences</taxon>
        <taxon>metagenomes</taxon>
        <taxon>ecological metagenomes</taxon>
    </lineage>
</organism>
<evidence type="ECO:0000259" key="1">
    <source>
        <dbReference type="Pfam" id="PF03599"/>
    </source>
</evidence>
<protein>
    <recommendedName>
        <fullName evidence="1">CO dehydrogenase/acetyl-CoA synthase delta subunit TIM barrel domain-containing protein</fullName>
    </recommendedName>
</protein>
<dbReference type="Gene3D" id="3.20.20.20">
    <property type="entry name" value="Dihydropteroate synthase-like"/>
    <property type="match status" value="1"/>
</dbReference>
<feature type="domain" description="CO dehydrogenase/acetyl-CoA synthase delta subunit TIM barrel" evidence="1">
    <location>
        <begin position="1"/>
        <end position="355"/>
    </location>
</feature>